<dbReference type="InterPro" id="IPR032656">
    <property type="entry name" value="Ngn3_bHLH"/>
</dbReference>
<dbReference type="InterPro" id="IPR011598">
    <property type="entry name" value="bHLH_dom"/>
</dbReference>
<dbReference type="GO" id="GO:0045944">
    <property type="term" value="P:positive regulation of transcription by RNA polymerase II"/>
    <property type="evidence" value="ECO:0007669"/>
    <property type="project" value="TreeGrafter"/>
</dbReference>
<dbReference type="GO" id="GO:0000981">
    <property type="term" value="F:DNA-binding transcription factor activity, RNA polymerase II-specific"/>
    <property type="evidence" value="ECO:0007669"/>
    <property type="project" value="TreeGrafter"/>
</dbReference>
<reference evidence="10" key="2">
    <citation type="submission" date="2025-09" db="UniProtKB">
        <authorList>
            <consortium name="Ensembl"/>
        </authorList>
    </citation>
    <scope>IDENTIFICATION</scope>
</reference>
<keyword evidence="1" id="KW-0217">Developmental protein</keyword>
<dbReference type="Gene3D" id="4.10.280.10">
    <property type="entry name" value="Helix-loop-helix DNA-binding domain"/>
    <property type="match status" value="1"/>
</dbReference>
<dbReference type="InterPro" id="IPR036638">
    <property type="entry name" value="HLH_DNA-bd_sf"/>
</dbReference>
<dbReference type="InterPro" id="IPR050359">
    <property type="entry name" value="bHLH_transcription_factors"/>
</dbReference>
<evidence type="ECO:0000313" key="10">
    <source>
        <dbReference type="Ensembl" id="ENSPCEP00000003725.1"/>
    </source>
</evidence>
<evidence type="ECO:0000313" key="11">
    <source>
        <dbReference type="Proteomes" id="UP000694393"/>
    </source>
</evidence>
<dbReference type="AlphaFoldDB" id="A0A8C8RD96"/>
<sequence length="179" mass="19767">MRRAAGRRERGRCWLFLPPFLFPPPEAPFSTPSPAGPGACPSAEGPGRAPSPDPQKARRARRGRTKAKSEAALSRQKRSRRMKANDRERTRMHNLNSALDALRGVLPTFPEDARLTKIETLRFAHNYIWALGETLRMAEHSLPCEWGPPCSPLPRPGSLSPADAQSCLQHSPPAFPGFA</sequence>
<dbReference type="GO" id="GO:0005634">
    <property type="term" value="C:nucleus"/>
    <property type="evidence" value="ECO:0007669"/>
    <property type="project" value="TreeGrafter"/>
</dbReference>
<keyword evidence="4" id="KW-0805">Transcription regulation</keyword>
<dbReference type="GO" id="GO:0061564">
    <property type="term" value="P:axon development"/>
    <property type="evidence" value="ECO:0007669"/>
    <property type="project" value="TreeGrafter"/>
</dbReference>
<dbReference type="GO" id="GO:0070888">
    <property type="term" value="F:E-box binding"/>
    <property type="evidence" value="ECO:0007669"/>
    <property type="project" value="TreeGrafter"/>
</dbReference>
<dbReference type="GO" id="GO:0046983">
    <property type="term" value="F:protein dimerization activity"/>
    <property type="evidence" value="ECO:0007669"/>
    <property type="project" value="InterPro"/>
</dbReference>
<dbReference type="Proteomes" id="UP000694393">
    <property type="component" value="Unplaced"/>
</dbReference>
<evidence type="ECO:0000256" key="7">
    <source>
        <dbReference type="ARBA" id="ARBA00023242"/>
    </source>
</evidence>
<keyword evidence="5" id="KW-0238">DNA-binding</keyword>
<evidence type="ECO:0000256" key="3">
    <source>
        <dbReference type="ARBA" id="ARBA00022902"/>
    </source>
</evidence>
<dbReference type="Ensembl" id="ENSPCET00000003846.1">
    <property type="protein sequence ID" value="ENSPCEP00000003725.1"/>
    <property type="gene ID" value="ENSPCEG00000002963.1"/>
</dbReference>
<protein>
    <submittedName>
        <fullName evidence="10">Neurogenin 3</fullName>
    </submittedName>
</protein>
<keyword evidence="7" id="KW-0539">Nucleus</keyword>
<dbReference type="PROSITE" id="PS50888">
    <property type="entry name" value="BHLH"/>
    <property type="match status" value="1"/>
</dbReference>
<dbReference type="SMART" id="SM00353">
    <property type="entry name" value="HLH"/>
    <property type="match status" value="1"/>
</dbReference>
<keyword evidence="2" id="KW-0221">Differentiation</keyword>
<feature type="region of interest" description="Disordered" evidence="8">
    <location>
        <begin position="154"/>
        <end position="179"/>
    </location>
</feature>
<evidence type="ECO:0000256" key="5">
    <source>
        <dbReference type="ARBA" id="ARBA00023125"/>
    </source>
</evidence>
<evidence type="ECO:0000256" key="4">
    <source>
        <dbReference type="ARBA" id="ARBA00023015"/>
    </source>
</evidence>
<evidence type="ECO:0000256" key="6">
    <source>
        <dbReference type="ARBA" id="ARBA00023163"/>
    </source>
</evidence>
<keyword evidence="3" id="KW-0524">Neurogenesis</keyword>
<evidence type="ECO:0000256" key="2">
    <source>
        <dbReference type="ARBA" id="ARBA00022782"/>
    </source>
</evidence>
<dbReference type="SUPFAM" id="SSF47459">
    <property type="entry name" value="HLH, helix-loop-helix DNA-binding domain"/>
    <property type="match status" value="1"/>
</dbReference>
<feature type="region of interest" description="Disordered" evidence="8">
    <location>
        <begin position="25"/>
        <end position="87"/>
    </location>
</feature>
<dbReference type="GO" id="GO:0007423">
    <property type="term" value="P:sensory organ development"/>
    <property type="evidence" value="ECO:0007669"/>
    <property type="project" value="TreeGrafter"/>
</dbReference>
<feature type="compositionally biased region" description="Low complexity" evidence="8">
    <location>
        <begin position="28"/>
        <end position="47"/>
    </location>
</feature>
<dbReference type="Pfam" id="PF00010">
    <property type="entry name" value="HLH"/>
    <property type="match status" value="1"/>
</dbReference>
<keyword evidence="6" id="KW-0804">Transcription</keyword>
<evidence type="ECO:0000259" key="9">
    <source>
        <dbReference type="PROSITE" id="PS50888"/>
    </source>
</evidence>
<name>A0A8C8RD96_9SAUR</name>
<evidence type="ECO:0000256" key="8">
    <source>
        <dbReference type="SAM" id="MobiDB-lite"/>
    </source>
</evidence>
<feature type="compositionally biased region" description="Basic residues" evidence="8">
    <location>
        <begin position="57"/>
        <end position="66"/>
    </location>
</feature>
<dbReference type="PANTHER" id="PTHR19290">
    <property type="entry name" value="BASIC HELIX-LOOP-HELIX PROTEIN NEUROGENIN-RELATED"/>
    <property type="match status" value="1"/>
</dbReference>
<feature type="domain" description="BHLH" evidence="9">
    <location>
        <begin position="79"/>
        <end position="131"/>
    </location>
</feature>
<dbReference type="CDD" id="cd19718">
    <property type="entry name" value="bHLH_TS_NGN3_ATOH5"/>
    <property type="match status" value="1"/>
</dbReference>
<organism evidence="10 11">
    <name type="scientific">Pelusios castaneus</name>
    <name type="common">West African mud turtle</name>
    <dbReference type="NCBI Taxonomy" id="367368"/>
    <lineage>
        <taxon>Eukaryota</taxon>
        <taxon>Metazoa</taxon>
        <taxon>Chordata</taxon>
        <taxon>Craniata</taxon>
        <taxon>Vertebrata</taxon>
        <taxon>Euteleostomi</taxon>
        <taxon>Archelosauria</taxon>
        <taxon>Testudinata</taxon>
        <taxon>Testudines</taxon>
        <taxon>Pleurodira</taxon>
        <taxon>Pelomedusidae</taxon>
        <taxon>Pelusios</taxon>
    </lineage>
</organism>
<evidence type="ECO:0000256" key="1">
    <source>
        <dbReference type="ARBA" id="ARBA00022473"/>
    </source>
</evidence>
<proteinExistence type="predicted"/>
<keyword evidence="11" id="KW-1185">Reference proteome</keyword>
<dbReference type="PANTHER" id="PTHR19290:SF163">
    <property type="entry name" value="BASIC HELIX-LOOP-HELIX NEURAL TRANSCRIPTION FACTOR TAP"/>
    <property type="match status" value="1"/>
</dbReference>
<dbReference type="FunFam" id="4.10.280.10:FF:000006">
    <property type="entry name" value="Neurogenic differentiation factor"/>
    <property type="match status" value="1"/>
</dbReference>
<accession>A0A8C8RD96</accession>
<reference evidence="10" key="1">
    <citation type="submission" date="2025-08" db="UniProtKB">
        <authorList>
            <consortium name="Ensembl"/>
        </authorList>
    </citation>
    <scope>IDENTIFICATION</scope>
</reference>